<dbReference type="SUPFAM" id="SSF100950">
    <property type="entry name" value="NagB/RpiA/CoA transferase-like"/>
    <property type="match status" value="1"/>
</dbReference>
<dbReference type="PIRSF" id="PIRSF006806">
    <property type="entry name" value="FTHF_cligase"/>
    <property type="match status" value="1"/>
</dbReference>
<keyword evidence="6" id="KW-1185">Reference proteome</keyword>
<comment type="cofactor">
    <cofactor evidence="4">
        <name>Mg(2+)</name>
        <dbReference type="ChEBI" id="CHEBI:18420"/>
    </cofactor>
</comment>
<sequence length="191" mass="21742">MGKTSQRKEMINELKAMDPENHRVKSEAIIQFLLKDEAFQQAEVIGLTISAFPEVDTHRLIEECWKAGKKTVVPKCEPLSRSMDFRNIDSFDQLETVYMKLQEPIIEQTEPVKPDQIDLLIVPGVVFSRDGYRIGFGGGYYDRYLTNYRGFTISLAFAAQIKEYVPVEGHDIPVQRICTEYGCKDAGQVNG</sequence>
<dbReference type="GO" id="GO:0030272">
    <property type="term" value="F:5-formyltetrahydrofolate cyclo-ligase activity"/>
    <property type="evidence" value="ECO:0007669"/>
    <property type="project" value="UniProtKB-EC"/>
</dbReference>
<evidence type="ECO:0000256" key="1">
    <source>
        <dbReference type="ARBA" id="ARBA00010638"/>
    </source>
</evidence>
<keyword evidence="3 4" id="KW-0067">ATP-binding</keyword>
<keyword evidence="2 4" id="KW-0547">Nucleotide-binding</keyword>
<dbReference type="InterPro" id="IPR002698">
    <property type="entry name" value="FTHF_cligase"/>
</dbReference>
<dbReference type="PANTHER" id="PTHR23407:SF1">
    <property type="entry name" value="5-FORMYLTETRAHYDROFOLATE CYCLO-LIGASE"/>
    <property type="match status" value="1"/>
</dbReference>
<comment type="similarity">
    <text evidence="1 4">Belongs to the 5-formyltetrahydrofolate cyclo-ligase family.</text>
</comment>
<evidence type="ECO:0000256" key="3">
    <source>
        <dbReference type="ARBA" id="ARBA00022840"/>
    </source>
</evidence>
<comment type="caution">
    <text evidence="5">The sequence shown here is derived from an EMBL/GenBank/DDBJ whole genome shotgun (WGS) entry which is preliminary data.</text>
</comment>
<dbReference type="Gene3D" id="3.40.50.10420">
    <property type="entry name" value="NagB/RpiA/CoA transferase-like"/>
    <property type="match status" value="1"/>
</dbReference>
<dbReference type="InterPro" id="IPR037171">
    <property type="entry name" value="NagB/RpiA_transferase-like"/>
</dbReference>
<dbReference type="RefSeq" id="WP_117312183.1">
    <property type="nucleotide sequence ID" value="NZ_CANNGD010000003.1"/>
</dbReference>
<dbReference type="EC" id="6.3.3.2" evidence="4"/>
<evidence type="ECO:0000256" key="4">
    <source>
        <dbReference type="RuleBase" id="RU361279"/>
    </source>
</evidence>
<organism evidence="5 6">
    <name type="scientific">Planomicrobium okeanokoites</name>
    <name type="common">Planococcus okeanokoites</name>
    <name type="synonym">Flavobacterium okeanokoites</name>
    <dbReference type="NCBI Taxonomy" id="244"/>
    <lineage>
        <taxon>Bacteria</taxon>
        <taxon>Bacillati</taxon>
        <taxon>Bacillota</taxon>
        <taxon>Bacilli</taxon>
        <taxon>Bacillales</taxon>
        <taxon>Caryophanaceae</taxon>
        <taxon>Planomicrobium</taxon>
    </lineage>
</organism>
<evidence type="ECO:0000256" key="2">
    <source>
        <dbReference type="ARBA" id="ARBA00022741"/>
    </source>
</evidence>
<name>A0ABV7KQC8_PLAOK</name>
<evidence type="ECO:0000313" key="5">
    <source>
        <dbReference type="EMBL" id="MFC3211712.1"/>
    </source>
</evidence>
<accession>A0ABV7KQC8</accession>
<comment type="catalytic activity">
    <reaction evidence="4">
        <text>(6S)-5-formyl-5,6,7,8-tetrahydrofolate + ATP = (6R)-5,10-methenyltetrahydrofolate + ADP + phosphate</text>
        <dbReference type="Rhea" id="RHEA:10488"/>
        <dbReference type="ChEBI" id="CHEBI:30616"/>
        <dbReference type="ChEBI" id="CHEBI:43474"/>
        <dbReference type="ChEBI" id="CHEBI:57455"/>
        <dbReference type="ChEBI" id="CHEBI:57457"/>
        <dbReference type="ChEBI" id="CHEBI:456216"/>
        <dbReference type="EC" id="6.3.3.2"/>
    </reaction>
</comment>
<dbReference type="InterPro" id="IPR024185">
    <property type="entry name" value="FTHF_cligase-like_sf"/>
</dbReference>
<keyword evidence="5" id="KW-0436">Ligase</keyword>
<evidence type="ECO:0000313" key="6">
    <source>
        <dbReference type="Proteomes" id="UP001595625"/>
    </source>
</evidence>
<gene>
    <name evidence="5" type="ORF">ACFOEJ_11550</name>
</gene>
<proteinExistence type="inferred from homology"/>
<dbReference type="EMBL" id="JBHRUJ010000016">
    <property type="protein sequence ID" value="MFC3211712.1"/>
    <property type="molecule type" value="Genomic_DNA"/>
</dbReference>
<reference evidence="6" key="1">
    <citation type="journal article" date="2019" name="Int. J. Syst. Evol. Microbiol.">
        <title>The Global Catalogue of Microorganisms (GCM) 10K type strain sequencing project: providing services to taxonomists for standard genome sequencing and annotation.</title>
        <authorList>
            <consortium name="The Broad Institute Genomics Platform"/>
            <consortium name="The Broad Institute Genome Sequencing Center for Infectious Disease"/>
            <person name="Wu L."/>
            <person name="Ma J."/>
        </authorList>
    </citation>
    <scope>NUCLEOTIDE SEQUENCE [LARGE SCALE GENOMIC DNA]</scope>
    <source>
        <strain evidence="6">CCM 320</strain>
    </source>
</reference>
<dbReference type="PANTHER" id="PTHR23407">
    <property type="entry name" value="ATPASE INHIBITOR/5-FORMYLTETRAHYDROFOLATE CYCLO-LIGASE"/>
    <property type="match status" value="1"/>
</dbReference>
<keyword evidence="4" id="KW-0479">Metal-binding</keyword>
<protein>
    <recommendedName>
        <fullName evidence="4">5-formyltetrahydrofolate cyclo-ligase</fullName>
        <ecNumber evidence="4">6.3.3.2</ecNumber>
    </recommendedName>
</protein>
<dbReference type="NCBIfam" id="TIGR02727">
    <property type="entry name" value="MTHFS_bact"/>
    <property type="match status" value="1"/>
</dbReference>
<dbReference type="Pfam" id="PF01812">
    <property type="entry name" value="5-FTHF_cyc-lig"/>
    <property type="match status" value="1"/>
</dbReference>
<dbReference type="Proteomes" id="UP001595625">
    <property type="component" value="Unassembled WGS sequence"/>
</dbReference>
<keyword evidence="4" id="KW-0460">Magnesium</keyword>